<dbReference type="PANTHER" id="PTHR10454">
    <property type="entry name" value="CASPASE"/>
    <property type="match status" value="1"/>
</dbReference>
<evidence type="ECO:0000313" key="4">
    <source>
        <dbReference type="Proteomes" id="UP001634394"/>
    </source>
</evidence>
<dbReference type="InterPro" id="IPR029030">
    <property type="entry name" value="Caspase-like_dom_sf"/>
</dbReference>
<evidence type="ECO:0000313" key="3">
    <source>
        <dbReference type="EMBL" id="KAL3869920.1"/>
    </source>
</evidence>
<evidence type="ECO:0000259" key="2">
    <source>
        <dbReference type="PROSITE" id="PS50208"/>
    </source>
</evidence>
<dbReference type="SUPFAM" id="SSF52129">
    <property type="entry name" value="Caspase-like"/>
    <property type="match status" value="1"/>
</dbReference>
<sequence>MAQATDDTPKESATQYITKEQFESEEYTWLKNKKSKVLLFVFNEGRDKEGTLYERRGSEWEVCKLKKYFKKLLGDVDFEDYTIRNVTELPAIFDDEFQDDKRNMDYNCFVFILLSFGENDTIFCSDNEITITNFIEPIKRKQSMALKPKLFFIQNGDERFTGQVNGEILKGAGSDKYEVRSVPQEADFFIMQSSIPESLFPHTKFRDTNECIFMKYLIETIKDVKQEPGKIQLDIHKLSIRINAKVNKRLLDDTESNKDKRMYFDRLPIPEVTSTLTKALYFPCISEIRS</sequence>
<keyword evidence="4" id="KW-1185">Reference proteome</keyword>
<reference evidence="3 4" key="1">
    <citation type="submission" date="2024-11" db="EMBL/GenBank/DDBJ databases">
        <title>Chromosome-level genome assembly of the freshwater bivalve Anodonta woodiana.</title>
        <authorList>
            <person name="Chen X."/>
        </authorList>
    </citation>
    <scope>NUCLEOTIDE SEQUENCE [LARGE SCALE GENOMIC DNA]</scope>
    <source>
        <strain evidence="3">MN2024</strain>
        <tissue evidence="3">Gills</tissue>
    </source>
</reference>
<evidence type="ECO:0000256" key="1">
    <source>
        <dbReference type="ARBA" id="ARBA00010134"/>
    </source>
</evidence>
<dbReference type="InterPro" id="IPR001309">
    <property type="entry name" value="Pept_C14_p20"/>
</dbReference>
<dbReference type="SMART" id="SM00115">
    <property type="entry name" value="CASc"/>
    <property type="match status" value="1"/>
</dbReference>
<protein>
    <recommendedName>
        <fullName evidence="2">Caspase family p20 domain-containing protein</fullName>
    </recommendedName>
</protein>
<dbReference type="InterPro" id="IPR002398">
    <property type="entry name" value="Pept_C14"/>
</dbReference>
<organism evidence="3 4">
    <name type="scientific">Sinanodonta woodiana</name>
    <name type="common">Chinese pond mussel</name>
    <name type="synonym">Anodonta woodiana</name>
    <dbReference type="NCBI Taxonomy" id="1069815"/>
    <lineage>
        <taxon>Eukaryota</taxon>
        <taxon>Metazoa</taxon>
        <taxon>Spiralia</taxon>
        <taxon>Lophotrochozoa</taxon>
        <taxon>Mollusca</taxon>
        <taxon>Bivalvia</taxon>
        <taxon>Autobranchia</taxon>
        <taxon>Heteroconchia</taxon>
        <taxon>Palaeoheterodonta</taxon>
        <taxon>Unionida</taxon>
        <taxon>Unionoidea</taxon>
        <taxon>Unionidae</taxon>
        <taxon>Unioninae</taxon>
        <taxon>Sinanodonta</taxon>
    </lineage>
</organism>
<accession>A0ABD3WBG8</accession>
<dbReference type="Proteomes" id="UP001634394">
    <property type="component" value="Unassembled WGS sequence"/>
</dbReference>
<comment type="similarity">
    <text evidence="1">Belongs to the peptidase C14A family.</text>
</comment>
<proteinExistence type="inferred from homology"/>
<dbReference type="EMBL" id="JBJQND010000008">
    <property type="protein sequence ID" value="KAL3869920.1"/>
    <property type="molecule type" value="Genomic_DNA"/>
</dbReference>
<dbReference type="InterPro" id="IPR011600">
    <property type="entry name" value="Pept_C14_caspase"/>
</dbReference>
<dbReference type="PANTHER" id="PTHR10454:SF210">
    <property type="entry name" value="CASPASE-2"/>
    <property type="match status" value="1"/>
</dbReference>
<dbReference type="Pfam" id="PF00656">
    <property type="entry name" value="Peptidase_C14"/>
    <property type="match status" value="1"/>
</dbReference>
<dbReference type="Gene3D" id="3.40.50.1460">
    <property type="match status" value="1"/>
</dbReference>
<comment type="caution">
    <text evidence="3">The sequence shown here is derived from an EMBL/GenBank/DDBJ whole genome shotgun (WGS) entry which is preliminary data.</text>
</comment>
<gene>
    <name evidence="3" type="ORF">ACJMK2_042542</name>
</gene>
<feature type="domain" description="Caspase family p20" evidence="2">
    <location>
        <begin position="34"/>
        <end position="154"/>
    </location>
</feature>
<dbReference type="PROSITE" id="PS50208">
    <property type="entry name" value="CASPASE_P20"/>
    <property type="match status" value="1"/>
</dbReference>
<name>A0ABD3WBG8_SINWO</name>
<dbReference type="Gene3D" id="3.30.70.1470">
    <property type="entry name" value="Caspase-like"/>
    <property type="match status" value="1"/>
</dbReference>
<dbReference type="PRINTS" id="PR00376">
    <property type="entry name" value="IL1BCENZYME"/>
</dbReference>
<dbReference type="InterPro" id="IPR015917">
    <property type="entry name" value="Pept_C14A"/>
</dbReference>
<dbReference type="AlphaFoldDB" id="A0ABD3WBG8"/>